<organism evidence="3 4">
    <name type="scientific">Micromonospora inyonensis</name>
    <dbReference type="NCBI Taxonomy" id="47866"/>
    <lineage>
        <taxon>Bacteria</taxon>
        <taxon>Bacillati</taxon>
        <taxon>Actinomycetota</taxon>
        <taxon>Actinomycetes</taxon>
        <taxon>Micromonosporales</taxon>
        <taxon>Micromonosporaceae</taxon>
        <taxon>Micromonospora</taxon>
    </lineage>
</organism>
<dbReference type="RefSeq" id="WP_091456088.1">
    <property type="nucleotide sequence ID" value="NZ_FMHU01000001.1"/>
</dbReference>
<evidence type="ECO:0000259" key="2">
    <source>
        <dbReference type="Pfam" id="PF10593"/>
    </source>
</evidence>
<evidence type="ECO:0000313" key="3">
    <source>
        <dbReference type="EMBL" id="SCL17703.1"/>
    </source>
</evidence>
<keyword evidence="4" id="KW-1185">Reference proteome</keyword>
<proteinExistence type="predicted"/>
<protein>
    <submittedName>
        <fullName evidence="3">Z1 domain-containing protein</fullName>
    </submittedName>
</protein>
<dbReference type="InterPro" id="IPR027417">
    <property type="entry name" value="P-loop_NTPase"/>
</dbReference>
<accession>A0A1C6RKV7</accession>
<dbReference type="SUPFAM" id="SSF52540">
    <property type="entry name" value="P-loop containing nucleoside triphosphate hydrolases"/>
    <property type="match status" value="1"/>
</dbReference>
<dbReference type="EMBL" id="FMHU01000001">
    <property type="protein sequence ID" value="SCL17703.1"/>
    <property type="molecule type" value="Genomic_DNA"/>
</dbReference>
<dbReference type="STRING" id="47866.GA0074694_2102"/>
<gene>
    <name evidence="3" type="ORF">GA0074694_2102</name>
</gene>
<sequence>MSDTVTTGYSSALDGMKTAGPGPLHQFAALFARDASLADGTALLAHLQSAGPDDALRQRLAYQLSSWDHADDGPWVAGTARHTAERRAAICRALGLDRATEALLSEIIPWAAIDAPIVIADHFEEWRTPQRRTERDFYWAHYSANLLTNGWDPAAVAGIDEATEEVVRRVSDPTRNVAYQAKGLVVGYVQSGKTANFTGVIAKAIDAGYRMVIVLTGTTNMLRAQTQRRLDMELCGRENIEPDHDPTAHEYRNDEDWKRHKFINHGGRPSDSGHPDIERLSNYAGDYQRLKQGISALRFKRHDATKEFFHPANLYTSDARLVVAKKNASVLTNLVTDLKKVSARLGEIPVLIIDDESDQASVNTTSPAKWKEDSKKRTAINRLIAQLLTMLPRAQYVGYTATPYANVFIDPSDVEDIFPKDFIVSLPRPLGYMGADDFHDFDDDRPVEQRPLQTSKERAHVRYLSDEPTDHELLAALDMYVLTGGLKVHRERTGAGSYRHHTMLVHEAMGRESHRETARLIENLWATAGYHSSTGLLRLRELYETDILPVTTAQAPEAAMPGSFDELHDDIAGAIGLIQPTDRHGTPVIIVNSDPDLEKHQEDLDFDQHRVWRILVGGNKLARGFTVEGLTVTYYRRATKQVDTLMQMGRWFGFRSGYRDLVRLYTTPDLHAMFGAACQDEQSLRDDLRKYSSETAPESRLTPSRVPPLVEQHRPDLRPTGRNKMWNARLVSRSAPGEPMEPVAHPDRGKRALQNIRLWEPVLAAAAATGTVTFKATKAKATYAAYHTVLPHSEMMAVLNRLQWLRDDIFVPERTWLNSLAPSQLRQWVVLLPQQVDPATGRMILGHGPFSIFDRKRSETGVLSAISESRHRNAAARIAGLEGTYPDPAADKLAEPCTAVLTLYPSVKPETLTGVRGDRVDPELVTIGFRAITPLSTGGGSKRLIWTTMDSGRPNDVVIDAPPEV</sequence>
<reference evidence="4" key="1">
    <citation type="submission" date="2016-06" db="EMBL/GenBank/DDBJ databases">
        <authorList>
            <person name="Varghese N."/>
        </authorList>
    </citation>
    <scope>NUCLEOTIDE SEQUENCE [LARGE SCALE GENOMIC DNA]</scope>
    <source>
        <strain evidence="4">DSM 46123</strain>
    </source>
</reference>
<feature type="region of interest" description="Disordered" evidence="1">
    <location>
        <begin position="692"/>
        <end position="722"/>
    </location>
</feature>
<feature type="domain" description="Putative endonuclease Z1" evidence="2">
    <location>
        <begin position="473"/>
        <end position="714"/>
    </location>
</feature>
<dbReference type="AlphaFoldDB" id="A0A1C6RKV7"/>
<name>A0A1C6RKV7_9ACTN</name>
<dbReference type="Proteomes" id="UP000198906">
    <property type="component" value="Unassembled WGS sequence"/>
</dbReference>
<evidence type="ECO:0000313" key="4">
    <source>
        <dbReference type="Proteomes" id="UP000198906"/>
    </source>
</evidence>
<dbReference type="InterPro" id="IPR018310">
    <property type="entry name" value="Put_endonuclease_Z1-dom"/>
</dbReference>
<dbReference type="Pfam" id="PF10593">
    <property type="entry name" value="Z1"/>
    <property type="match status" value="1"/>
</dbReference>
<evidence type="ECO:0000256" key="1">
    <source>
        <dbReference type="SAM" id="MobiDB-lite"/>
    </source>
</evidence>